<sequence length="154" mass="17248">MVRNKGEMGAGIFLFLFSSVFFVQALGYEYSGSLGPGPGFFSSWISGGLAVLSLIYIYQTYKKGKTAEKEEDEDTPKNHSFGVIAYTLGCMLFYVLALNYLGFVLTTTIFLFALLFKEYKWYTSLGIAIFASILIFWLFGVILKVALPLNVFGW</sequence>
<keyword evidence="1" id="KW-0812">Transmembrane</keyword>
<proteinExistence type="predicted"/>
<dbReference type="Pfam" id="PF07331">
    <property type="entry name" value="TctB"/>
    <property type="match status" value="1"/>
</dbReference>
<dbReference type="EMBL" id="CP137640">
    <property type="protein sequence ID" value="WVX81734.1"/>
    <property type="molecule type" value="Genomic_DNA"/>
</dbReference>
<gene>
    <name evidence="3" type="ORF">R4Z09_01415</name>
</gene>
<feature type="transmembrane region" description="Helical" evidence="1">
    <location>
        <begin position="121"/>
        <end position="147"/>
    </location>
</feature>
<organism evidence="3 4">
    <name type="scientific">Niallia oryzisoli</name>
    <dbReference type="NCBI Taxonomy" id="1737571"/>
    <lineage>
        <taxon>Bacteria</taxon>
        <taxon>Bacillati</taxon>
        <taxon>Bacillota</taxon>
        <taxon>Bacilli</taxon>
        <taxon>Bacillales</taxon>
        <taxon>Bacillaceae</taxon>
        <taxon>Niallia</taxon>
    </lineage>
</organism>
<name>A0ABZ2CD84_9BACI</name>
<keyword evidence="4" id="KW-1185">Reference proteome</keyword>
<dbReference type="Proteomes" id="UP001357223">
    <property type="component" value="Chromosome"/>
</dbReference>
<dbReference type="InterPro" id="IPR009936">
    <property type="entry name" value="DUF1468"/>
</dbReference>
<feature type="transmembrane region" description="Helical" evidence="1">
    <location>
        <begin position="82"/>
        <end position="115"/>
    </location>
</feature>
<feature type="transmembrane region" description="Helical" evidence="1">
    <location>
        <begin position="41"/>
        <end position="61"/>
    </location>
</feature>
<protein>
    <submittedName>
        <fullName evidence="3">Tripartite tricarboxylate transporter TctB family protein</fullName>
    </submittedName>
</protein>
<evidence type="ECO:0000313" key="4">
    <source>
        <dbReference type="Proteomes" id="UP001357223"/>
    </source>
</evidence>
<accession>A0ABZ2CD84</accession>
<feature type="domain" description="DUF1468" evidence="2">
    <location>
        <begin position="10"/>
        <end position="148"/>
    </location>
</feature>
<keyword evidence="1" id="KW-0472">Membrane</keyword>
<evidence type="ECO:0000259" key="2">
    <source>
        <dbReference type="Pfam" id="PF07331"/>
    </source>
</evidence>
<evidence type="ECO:0000256" key="1">
    <source>
        <dbReference type="SAM" id="Phobius"/>
    </source>
</evidence>
<keyword evidence="1" id="KW-1133">Transmembrane helix</keyword>
<evidence type="ECO:0000313" key="3">
    <source>
        <dbReference type="EMBL" id="WVX81734.1"/>
    </source>
</evidence>
<reference evidence="3 4" key="1">
    <citation type="submission" date="2023-10" db="EMBL/GenBank/DDBJ databases">
        <title>Niallia locisalis sp.nov. isolated from a salt pond sample.</title>
        <authorList>
            <person name="Li X.-J."/>
            <person name="Dong L."/>
        </authorList>
    </citation>
    <scope>NUCLEOTIDE SEQUENCE [LARGE SCALE GENOMIC DNA]</scope>
    <source>
        <strain evidence="3 4">DSM 29761</strain>
    </source>
</reference>
<dbReference type="RefSeq" id="WP_338450645.1">
    <property type="nucleotide sequence ID" value="NZ_CP137640.1"/>
</dbReference>